<evidence type="ECO:0000256" key="1">
    <source>
        <dbReference type="ARBA" id="ARBA00022553"/>
    </source>
</evidence>
<keyword evidence="4" id="KW-0238">DNA-binding</keyword>
<dbReference type="EMBL" id="OX458333">
    <property type="protein sequence ID" value="CAI8914979.1"/>
    <property type="molecule type" value="Genomic_DNA"/>
</dbReference>
<proteinExistence type="predicted"/>
<protein>
    <submittedName>
        <fullName evidence="9">Two component transcriptional regulator, LuxR family</fullName>
    </submittedName>
</protein>
<feature type="domain" description="HTH luxR-type" evidence="7">
    <location>
        <begin position="245"/>
        <end position="310"/>
    </location>
</feature>
<dbReference type="PANTHER" id="PTHR48111">
    <property type="entry name" value="REGULATOR OF RPOS"/>
    <property type="match status" value="1"/>
</dbReference>
<dbReference type="InterPro" id="IPR039420">
    <property type="entry name" value="WalR-like"/>
</dbReference>
<dbReference type="Proteomes" id="UP001162030">
    <property type="component" value="Chromosome"/>
</dbReference>
<evidence type="ECO:0000256" key="6">
    <source>
        <dbReference type="PROSITE-ProRule" id="PRU00169"/>
    </source>
</evidence>
<dbReference type="InterPro" id="IPR016032">
    <property type="entry name" value="Sig_transdc_resp-reg_C-effctor"/>
</dbReference>
<evidence type="ECO:0000256" key="5">
    <source>
        <dbReference type="ARBA" id="ARBA00023163"/>
    </source>
</evidence>
<sequence>MNLKRQYREGTVMIVDDAPANLALISDALAEAGYRVLVATDGASALEQLRFVAPDVILMDAVMPGMDGFETCRQLKANPATRAIPIIFMTGLGELDDLLRGFREGAVDYLVKPIRHEEVLARVEAHLAQSRMVYRAEEALERSGFATISIDATGRIVWLTSSAVRWLAAFSGTQVLDFENAPPHLPTTLRDWALKRIASDGTSENELFTLHRDGKKFTAKLAPCENGREYLLLLQELTGGWNLESLRENLGLTFREAEILMWIARGKTNREVGTILGSSPRTVNKHLEHIFEKLGVGTRAAAVAVVMERMRTGAEAA</sequence>
<keyword evidence="2" id="KW-0902">Two-component regulatory system</keyword>
<organism evidence="9 10">
    <name type="scientific">Methylocaldum szegediense</name>
    <dbReference type="NCBI Taxonomy" id="73780"/>
    <lineage>
        <taxon>Bacteria</taxon>
        <taxon>Pseudomonadati</taxon>
        <taxon>Pseudomonadota</taxon>
        <taxon>Gammaproteobacteria</taxon>
        <taxon>Methylococcales</taxon>
        <taxon>Methylococcaceae</taxon>
        <taxon>Methylocaldum</taxon>
    </lineage>
</organism>
<dbReference type="Gene3D" id="3.40.50.2300">
    <property type="match status" value="1"/>
</dbReference>
<keyword evidence="3" id="KW-0805">Transcription regulation</keyword>
<keyword evidence="5" id="KW-0804">Transcription</keyword>
<evidence type="ECO:0000256" key="3">
    <source>
        <dbReference type="ARBA" id="ARBA00023015"/>
    </source>
</evidence>
<evidence type="ECO:0000256" key="4">
    <source>
        <dbReference type="ARBA" id="ARBA00023125"/>
    </source>
</evidence>
<evidence type="ECO:0000259" key="8">
    <source>
        <dbReference type="PROSITE" id="PS50110"/>
    </source>
</evidence>
<dbReference type="Pfam" id="PF00196">
    <property type="entry name" value="GerE"/>
    <property type="match status" value="1"/>
</dbReference>
<keyword evidence="10" id="KW-1185">Reference proteome</keyword>
<evidence type="ECO:0000313" key="10">
    <source>
        <dbReference type="Proteomes" id="UP001162030"/>
    </source>
</evidence>
<dbReference type="PANTHER" id="PTHR48111:SF1">
    <property type="entry name" value="TWO-COMPONENT RESPONSE REGULATOR ORR33"/>
    <property type="match status" value="1"/>
</dbReference>
<dbReference type="CDD" id="cd19920">
    <property type="entry name" value="REC_PA4781-like"/>
    <property type="match status" value="1"/>
</dbReference>
<dbReference type="RefSeq" id="WP_317963388.1">
    <property type="nucleotide sequence ID" value="NZ_OX458333.1"/>
</dbReference>
<dbReference type="SUPFAM" id="SSF52172">
    <property type="entry name" value="CheY-like"/>
    <property type="match status" value="1"/>
</dbReference>
<feature type="domain" description="Response regulatory" evidence="8">
    <location>
        <begin position="11"/>
        <end position="127"/>
    </location>
</feature>
<dbReference type="PRINTS" id="PR00038">
    <property type="entry name" value="HTHLUXR"/>
</dbReference>
<evidence type="ECO:0000259" key="7">
    <source>
        <dbReference type="PROSITE" id="PS50043"/>
    </source>
</evidence>
<evidence type="ECO:0000313" key="9">
    <source>
        <dbReference type="EMBL" id="CAI8914979.1"/>
    </source>
</evidence>
<dbReference type="InterPro" id="IPR000792">
    <property type="entry name" value="Tscrpt_reg_LuxR_C"/>
</dbReference>
<dbReference type="Gene3D" id="1.10.10.10">
    <property type="entry name" value="Winged helix-like DNA-binding domain superfamily/Winged helix DNA-binding domain"/>
    <property type="match status" value="1"/>
</dbReference>
<dbReference type="InterPro" id="IPR011006">
    <property type="entry name" value="CheY-like_superfamily"/>
</dbReference>
<evidence type="ECO:0000256" key="2">
    <source>
        <dbReference type="ARBA" id="ARBA00023012"/>
    </source>
</evidence>
<dbReference type="InterPro" id="IPR001789">
    <property type="entry name" value="Sig_transdc_resp-reg_receiver"/>
</dbReference>
<name>A0ABM9I601_9GAMM</name>
<dbReference type="SMART" id="SM00448">
    <property type="entry name" value="REC"/>
    <property type="match status" value="1"/>
</dbReference>
<reference evidence="9 10" key="1">
    <citation type="submission" date="2023-03" db="EMBL/GenBank/DDBJ databases">
        <authorList>
            <person name="Pearce D."/>
        </authorList>
    </citation>
    <scope>NUCLEOTIDE SEQUENCE [LARGE SCALE GENOMIC DNA]</scope>
    <source>
        <strain evidence="9">Msz</strain>
    </source>
</reference>
<dbReference type="SUPFAM" id="SSF46894">
    <property type="entry name" value="C-terminal effector domain of the bipartite response regulators"/>
    <property type="match status" value="1"/>
</dbReference>
<dbReference type="PROSITE" id="PS50110">
    <property type="entry name" value="RESPONSE_REGULATORY"/>
    <property type="match status" value="1"/>
</dbReference>
<accession>A0ABM9I601</accession>
<gene>
    <name evidence="9" type="ORF">MSZNOR_3718</name>
</gene>
<feature type="modified residue" description="4-aspartylphosphate" evidence="6">
    <location>
        <position position="60"/>
    </location>
</feature>
<dbReference type="Pfam" id="PF00072">
    <property type="entry name" value="Response_reg"/>
    <property type="match status" value="1"/>
</dbReference>
<dbReference type="CDD" id="cd06170">
    <property type="entry name" value="LuxR_C_like"/>
    <property type="match status" value="1"/>
</dbReference>
<dbReference type="PROSITE" id="PS50043">
    <property type="entry name" value="HTH_LUXR_2"/>
    <property type="match status" value="1"/>
</dbReference>
<keyword evidence="1 6" id="KW-0597">Phosphoprotein</keyword>
<dbReference type="SMART" id="SM00421">
    <property type="entry name" value="HTH_LUXR"/>
    <property type="match status" value="1"/>
</dbReference>
<dbReference type="InterPro" id="IPR036388">
    <property type="entry name" value="WH-like_DNA-bd_sf"/>
</dbReference>